<feature type="non-terminal residue" evidence="2">
    <location>
        <position position="1"/>
    </location>
</feature>
<evidence type="ECO:0000259" key="1">
    <source>
        <dbReference type="Pfam" id="PF05699"/>
    </source>
</evidence>
<dbReference type="PANTHER" id="PTHR23272">
    <property type="entry name" value="BED FINGER-RELATED"/>
    <property type="match status" value="1"/>
</dbReference>
<accession>A0ABD3JZG9</accession>
<feature type="domain" description="HAT C-terminal dimerisation" evidence="1">
    <location>
        <begin position="77"/>
        <end position="158"/>
    </location>
</feature>
<gene>
    <name evidence="2" type="ORF">ACJRO7_029111</name>
</gene>
<dbReference type="EMBL" id="JBJKBG010000007">
    <property type="protein sequence ID" value="KAL3732392.1"/>
    <property type="molecule type" value="Genomic_DNA"/>
</dbReference>
<sequence>FALERVFKFYEKSCHTSRDKNLDGELVSSSNIGSSCDSYLNEGNEEDDCRLNFFVQEPSYDDFLNEEKKKSDNNLSELDRYLKAELEDGRDLDILKWWSVAGQKFKILSLMARDILSIPVTTVASESTFSTSGRVLDGFRSSLTPRVVEALICTQDWLRAIRDPINVEECIENAEKFEFG</sequence>
<name>A0ABD3JZG9_EUCGL</name>
<dbReference type="SUPFAM" id="SSF53098">
    <property type="entry name" value="Ribonuclease H-like"/>
    <property type="match status" value="1"/>
</dbReference>
<dbReference type="PANTHER" id="PTHR23272:SF184">
    <property type="entry name" value="OS03G0311250 PROTEIN"/>
    <property type="match status" value="1"/>
</dbReference>
<dbReference type="InterPro" id="IPR008906">
    <property type="entry name" value="HATC_C_dom"/>
</dbReference>
<reference evidence="2 3" key="1">
    <citation type="submission" date="2024-11" db="EMBL/GenBank/DDBJ databases">
        <title>Chromosome-level genome assembly of Eucalyptus globulus Labill. provides insights into its genome evolution.</title>
        <authorList>
            <person name="Li X."/>
        </authorList>
    </citation>
    <scope>NUCLEOTIDE SEQUENCE [LARGE SCALE GENOMIC DNA]</scope>
    <source>
        <strain evidence="2">CL2024</strain>
        <tissue evidence="2">Fresh tender leaves</tissue>
    </source>
</reference>
<comment type="caution">
    <text evidence="2">The sequence shown here is derived from an EMBL/GenBank/DDBJ whole genome shotgun (WGS) entry which is preliminary data.</text>
</comment>
<protein>
    <recommendedName>
        <fullName evidence="1">HAT C-terminal dimerisation domain-containing protein</fullName>
    </recommendedName>
</protein>
<organism evidence="2 3">
    <name type="scientific">Eucalyptus globulus</name>
    <name type="common">Tasmanian blue gum</name>
    <dbReference type="NCBI Taxonomy" id="34317"/>
    <lineage>
        <taxon>Eukaryota</taxon>
        <taxon>Viridiplantae</taxon>
        <taxon>Streptophyta</taxon>
        <taxon>Embryophyta</taxon>
        <taxon>Tracheophyta</taxon>
        <taxon>Spermatophyta</taxon>
        <taxon>Magnoliopsida</taxon>
        <taxon>eudicotyledons</taxon>
        <taxon>Gunneridae</taxon>
        <taxon>Pentapetalae</taxon>
        <taxon>rosids</taxon>
        <taxon>malvids</taxon>
        <taxon>Myrtales</taxon>
        <taxon>Myrtaceae</taxon>
        <taxon>Myrtoideae</taxon>
        <taxon>Eucalypteae</taxon>
        <taxon>Eucalyptus</taxon>
    </lineage>
</organism>
<dbReference type="InterPro" id="IPR012337">
    <property type="entry name" value="RNaseH-like_sf"/>
</dbReference>
<proteinExistence type="predicted"/>
<dbReference type="Pfam" id="PF05699">
    <property type="entry name" value="Dimer_Tnp_hAT"/>
    <property type="match status" value="1"/>
</dbReference>
<dbReference type="Proteomes" id="UP001634007">
    <property type="component" value="Unassembled WGS sequence"/>
</dbReference>
<dbReference type="AlphaFoldDB" id="A0ABD3JZG9"/>
<keyword evidence="3" id="KW-1185">Reference proteome</keyword>
<evidence type="ECO:0000313" key="3">
    <source>
        <dbReference type="Proteomes" id="UP001634007"/>
    </source>
</evidence>
<feature type="non-terminal residue" evidence="2">
    <location>
        <position position="180"/>
    </location>
</feature>
<evidence type="ECO:0000313" key="2">
    <source>
        <dbReference type="EMBL" id="KAL3732392.1"/>
    </source>
</evidence>